<dbReference type="InterPro" id="IPR015679">
    <property type="entry name" value="PLipase_D_fam"/>
</dbReference>
<proteinExistence type="predicted"/>
<dbReference type="GO" id="GO:0004630">
    <property type="term" value="F:phospholipase D activity"/>
    <property type="evidence" value="ECO:0007669"/>
    <property type="project" value="TreeGrafter"/>
</dbReference>
<evidence type="ECO:0000256" key="3">
    <source>
        <dbReference type="ARBA" id="ARBA00018392"/>
    </source>
</evidence>
<keyword evidence="11" id="KW-1185">Reference proteome</keyword>
<dbReference type="PROSITE" id="PS50035">
    <property type="entry name" value="PLD"/>
    <property type="match status" value="2"/>
</dbReference>
<evidence type="ECO:0000256" key="1">
    <source>
        <dbReference type="ARBA" id="ARBA00003145"/>
    </source>
</evidence>
<reference evidence="10 11" key="1">
    <citation type="submission" date="2019-03" db="EMBL/GenBank/DDBJ databases">
        <title>Genomic Encyclopedia of Type Strains, Phase IV (KMG-IV): sequencing the most valuable type-strain genomes for metagenomic binning, comparative biology and taxonomic classification.</title>
        <authorList>
            <person name="Goeker M."/>
        </authorList>
    </citation>
    <scope>NUCLEOTIDE SEQUENCE [LARGE SCALE GENOMIC DNA]</scope>
    <source>
        <strain evidence="10 11">DSM 104836</strain>
    </source>
</reference>
<evidence type="ECO:0000313" key="11">
    <source>
        <dbReference type="Proteomes" id="UP000295696"/>
    </source>
</evidence>
<feature type="domain" description="PLD phosphodiesterase" evidence="9">
    <location>
        <begin position="383"/>
        <end position="410"/>
    </location>
</feature>
<accession>A0A4R3J3Z8</accession>
<organism evidence="10 11">
    <name type="scientific">Primorskyibacter sedentarius</name>
    <dbReference type="NCBI Taxonomy" id="745311"/>
    <lineage>
        <taxon>Bacteria</taxon>
        <taxon>Pseudomonadati</taxon>
        <taxon>Pseudomonadota</taxon>
        <taxon>Alphaproteobacteria</taxon>
        <taxon>Rhodobacterales</taxon>
        <taxon>Roseobacteraceae</taxon>
        <taxon>Primorskyibacter</taxon>
    </lineage>
</organism>
<dbReference type="InterPro" id="IPR025202">
    <property type="entry name" value="PLD-like_dom"/>
</dbReference>
<dbReference type="CDD" id="cd09105">
    <property type="entry name" value="PLDc_vPLD1_2_like_2"/>
    <property type="match status" value="1"/>
</dbReference>
<evidence type="ECO:0000313" key="10">
    <source>
        <dbReference type="EMBL" id="TCS60037.1"/>
    </source>
</evidence>
<dbReference type="Gene3D" id="3.30.870.10">
    <property type="entry name" value="Endonuclease Chain A"/>
    <property type="match status" value="2"/>
</dbReference>
<evidence type="ECO:0000256" key="6">
    <source>
        <dbReference type="ARBA" id="ARBA00022801"/>
    </source>
</evidence>
<keyword evidence="7" id="KW-0443">Lipid metabolism</keyword>
<keyword evidence="4" id="KW-0964">Secreted</keyword>
<comment type="subcellular location">
    <subcellularLocation>
        <location evidence="2">Secreted</location>
    </subcellularLocation>
</comment>
<comment type="function">
    <text evidence="1">Could be a virulence factor.</text>
</comment>
<evidence type="ECO:0000256" key="7">
    <source>
        <dbReference type="ARBA" id="ARBA00023098"/>
    </source>
</evidence>
<dbReference type="SMART" id="SM00155">
    <property type="entry name" value="PLDc"/>
    <property type="match status" value="2"/>
</dbReference>
<comment type="caution">
    <text evidence="10">The sequence shown here is derived from an EMBL/GenBank/DDBJ whole genome shotgun (WGS) entry which is preliminary data.</text>
</comment>
<dbReference type="InterPro" id="IPR001736">
    <property type="entry name" value="PLipase_D/transphosphatidylase"/>
</dbReference>
<evidence type="ECO:0000259" key="9">
    <source>
        <dbReference type="PROSITE" id="PS50035"/>
    </source>
</evidence>
<dbReference type="OrthoDB" id="8828485at2"/>
<evidence type="ECO:0000256" key="8">
    <source>
        <dbReference type="ARBA" id="ARBA00029594"/>
    </source>
</evidence>
<dbReference type="RefSeq" id="WP_132247484.1">
    <property type="nucleotide sequence ID" value="NZ_SLZU01000016.1"/>
</dbReference>
<dbReference type="PANTHER" id="PTHR18896:SF168">
    <property type="entry name" value="PHOSPHOLIPASE D"/>
    <property type="match status" value="1"/>
</dbReference>
<evidence type="ECO:0000256" key="4">
    <source>
        <dbReference type="ARBA" id="ARBA00022525"/>
    </source>
</evidence>
<dbReference type="Pfam" id="PF13091">
    <property type="entry name" value="PLDc_2"/>
    <property type="match status" value="1"/>
</dbReference>
<dbReference type="GO" id="GO:0009395">
    <property type="term" value="P:phospholipid catabolic process"/>
    <property type="evidence" value="ECO:0007669"/>
    <property type="project" value="TreeGrafter"/>
</dbReference>
<name>A0A4R3J3Z8_9RHOB</name>
<feature type="domain" description="PLD phosphodiesterase" evidence="9">
    <location>
        <begin position="156"/>
        <end position="183"/>
    </location>
</feature>
<dbReference type="EMBL" id="SLZU01000016">
    <property type="protein sequence ID" value="TCS60037.1"/>
    <property type="molecule type" value="Genomic_DNA"/>
</dbReference>
<dbReference type="AlphaFoldDB" id="A0A4R3J3Z8"/>
<protein>
    <recommendedName>
        <fullName evidence="3">Phospholipase D</fullName>
    </recommendedName>
    <alternativeName>
        <fullName evidence="8">Choline phosphatase</fullName>
    </alternativeName>
</protein>
<evidence type="ECO:0000256" key="5">
    <source>
        <dbReference type="ARBA" id="ARBA00022737"/>
    </source>
</evidence>
<gene>
    <name evidence="10" type="ORF">EDD52_11647</name>
</gene>
<dbReference type="GO" id="GO:0005576">
    <property type="term" value="C:extracellular region"/>
    <property type="evidence" value="ECO:0007669"/>
    <property type="project" value="UniProtKB-SubCell"/>
</dbReference>
<keyword evidence="6" id="KW-0378">Hydrolase</keyword>
<keyword evidence="5" id="KW-0677">Repeat</keyword>
<dbReference type="PANTHER" id="PTHR18896">
    <property type="entry name" value="PHOSPHOLIPASE D"/>
    <property type="match status" value="1"/>
</dbReference>
<evidence type="ECO:0000256" key="2">
    <source>
        <dbReference type="ARBA" id="ARBA00004613"/>
    </source>
</evidence>
<sequence length="495" mass="55476">MPTLTPLITASEGFPELERLALGAEHEFVMSFRIFDPATGLRSAEARALGLKNWSDLLAHLVDKGIAQRIVLSDFDPIFAEELHNHAWRSAEHLRHRLAKGDVHLVCAPHGQVAGGLWRLLMRRRIAGKLQDWRKRDHKDLTPVQKAILAAAPYLRPVTIHQKFAIADSARAVIGGLDVNERRWDDNAHDLPSDETWHDVSIAVSGAFCTELRAHFVDTWNEALACGAPVLLGDPTNEPPRHVTPSENIRLVRTISRPSLGPTALGPSPSVTEHEETLMHLFEEARDFVYIETQFFRHAPIADALVRAAQARPDLQLIIIMPTEPDRILFDGDTSWNARHAQYLQISVLERLHRAFGDRLVTLSPAKLETSPKGADGRIHAAGPIYVHSKVLVIDDAVGMVGSANLNGRSLRWDTEASVMFRDAEAARNLRLRLAEKWLGKGHGLDTSRSKAWRDVAEQNAGRTPEDRQGFLLPYPYKRNKRFARGLPFFPDDMF</sequence>
<dbReference type="Proteomes" id="UP000295696">
    <property type="component" value="Unassembled WGS sequence"/>
</dbReference>
<dbReference type="SUPFAM" id="SSF56024">
    <property type="entry name" value="Phospholipase D/nuclease"/>
    <property type="match status" value="2"/>
</dbReference>